<feature type="region of interest" description="Disordered" evidence="11">
    <location>
        <begin position="266"/>
        <end position="312"/>
    </location>
</feature>
<feature type="region of interest" description="Disordered" evidence="11">
    <location>
        <begin position="632"/>
        <end position="660"/>
    </location>
</feature>
<dbReference type="GeneID" id="6754941"/>
<evidence type="ECO:0000313" key="15">
    <source>
        <dbReference type="Proteomes" id="UP000009022"/>
    </source>
</evidence>
<feature type="transmembrane region" description="Helical" evidence="12">
    <location>
        <begin position="129"/>
        <end position="153"/>
    </location>
</feature>
<evidence type="ECO:0000256" key="2">
    <source>
        <dbReference type="ARBA" id="ARBA00022475"/>
    </source>
</evidence>
<dbReference type="PROSITE" id="PS00237">
    <property type="entry name" value="G_PROTEIN_RECEP_F1_1"/>
    <property type="match status" value="1"/>
</dbReference>
<feature type="transmembrane region" description="Helical" evidence="12">
    <location>
        <begin position="13"/>
        <end position="34"/>
    </location>
</feature>
<dbReference type="FunFam" id="1.20.1070.10:FF:000724">
    <property type="entry name" value="Putative G-protein coupled receptor 101"/>
    <property type="match status" value="1"/>
</dbReference>
<dbReference type="PhylomeDB" id="B3RZG8"/>
<keyword evidence="9 10" id="KW-0807">Transducer</keyword>
<sequence length="697" mass="78008">MSDPPWIHSSVKVTLLAVVLLVSLMLNLPVLLAFVKKPQIIEDENRYRFIRTQVVINLVCTVLSLPLSIAVIAANRWPFGWIFCSIYGYSHQFFALLCIAIVAIISIDRYIAIALPYRHTFRFTTRKSNIAIVLTALICAILSLPSLLIRIFIVSPTFETCTFYYPVYCQGTPEDYNCINITNSDNNSFNASIATNFNIRAIFAYSITCTCIYYVIPFIFIIAVHGYILVIANRHRRPNMEPNNSQTTLINHQGDKRTSLFDDNVSNRINQNNQNQDNNSNGRPRTYSDSSVFDSQKCGGRKDSNTDDSFTTDADIRSIRHPSINSIRRPSINSIRRSISRRKQSIVSNVSMIRLKISRHKAAKSLVYVSSAFALCLTGYFVVLILDMTCTGPNRVYVSNDVKFITYFLMSLTFLVNPIIYAYSSKNIVKEIKRLLKMSDNKVSPSQTLASRQFSQNAEGRRLSIPADISCSDNFTVNNADMMSKPTRIPNVSVTGTRPQRTPRIESNVIKPSLSGGKLQDLPENEELKLTERSEKIFRSVSFSFGDAATINAKRQRAQRMANSKKGLGGDNLPSLTPNQPNLNDVYNELRPRAATFVFNDDRRSSNTSTVDDDCSSTATLLKREAGGSINGSFSSWDNENDGVSSTSTDRSTTTLLPLVSVSNERNTSIGTTKTLNIEDLKTPSRKALSLQPLMKS</sequence>
<evidence type="ECO:0000256" key="3">
    <source>
        <dbReference type="ARBA" id="ARBA00022692"/>
    </source>
</evidence>
<name>B3RZG8_TRIAD</name>
<dbReference type="PRINTS" id="PR00237">
    <property type="entry name" value="GPCRRHODOPSN"/>
</dbReference>
<evidence type="ECO:0000256" key="5">
    <source>
        <dbReference type="ARBA" id="ARBA00023040"/>
    </source>
</evidence>
<evidence type="ECO:0000256" key="12">
    <source>
        <dbReference type="SAM" id="Phobius"/>
    </source>
</evidence>
<dbReference type="AlphaFoldDB" id="B3RZG8"/>
<evidence type="ECO:0000256" key="8">
    <source>
        <dbReference type="ARBA" id="ARBA00023170"/>
    </source>
</evidence>
<accession>B3RZG8</accession>
<dbReference type="Pfam" id="PF00001">
    <property type="entry name" value="7tm_1"/>
    <property type="match status" value="1"/>
</dbReference>
<feature type="transmembrane region" description="Helical" evidence="12">
    <location>
        <begin position="202"/>
        <end position="230"/>
    </location>
</feature>
<feature type="domain" description="G-protein coupled receptors family 1 profile" evidence="13">
    <location>
        <begin position="26"/>
        <end position="421"/>
    </location>
</feature>
<dbReference type="KEGG" id="tad:TRIADDRAFT_57447"/>
<dbReference type="GO" id="GO:0004930">
    <property type="term" value="F:G protein-coupled receptor activity"/>
    <property type="evidence" value="ECO:0000318"/>
    <property type="project" value="GO_Central"/>
</dbReference>
<keyword evidence="6 12" id="KW-0472">Membrane</keyword>
<evidence type="ECO:0000256" key="10">
    <source>
        <dbReference type="RuleBase" id="RU000688"/>
    </source>
</evidence>
<dbReference type="RefSeq" id="XP_002113728.1">
    <property type="nucleotide sequence ID" value="XM_002113692.1"/>
</dbReference>
<dbReference type="PANTHER" id="PTHR24248:SF125">
    <property type="entry name" value="DOPAMINE D2-LIKE RECEPTOR"/>
    <property type="match status" value="1"/>
</dbReference>
<keyword evidence="3 10" id="KW-0812">Transmembrane</keyword>
<dbReference type="Gene3D" id="1.20.1070.10">
    <property type="entry name" value="Rhodopsin 7-helix transmembrane proteins"/>
    <property type="match status" value="2"/>
</dbReference>
<protein>
    <recommendedName>
        <fullName evidence="13">G-protein coupled receptors family 1 profile domain-containing protein</fullName>
    </recommendedName>
</protein>
<feature type="compositionally biased region" description="Low complexity" evidence="11">
    <location>
        <begin position="266"/>
        <end position="281"/>
    </location>
</feature>
<dbReference type="Proteomes" id="UP000009022">
    <property type="component" value="Unassembled WGS sequence"/>
</dbReference>
<dbReference type="SUPFAM" id="SSF81321">
    <property type="entry name" value="Family A G protein-coupled receptor-like"/>
    <property type="match status" value="1"/>
</dbReference>
<feature type="compositionally biased region" description="Low complexity" evidence="11">
    <location>
        <begin position="645"/>
        <end position="655"/>
    </location>
</feature>
<evidence type="ECO:0000256" key="6">
    <source>
        <dbReference type="ARBA" id="ARBA00023136"/>
    </source>
</evidence>
<dbReference type="PROSITE" id="PS50262">
    <property type="entry name" value="G_PROTEIN_RECEP_F1_2"/>
    <property type="match status" value="1"/>
</dbReference>
<keyword evidence="15" id="KW-1185">Reference proteome</keyword>
<dbReference type="HOGENOM" id="CLU_395553_0_0_1"/>
<gene>
    <name evidence="14" type="ORF">TRIADDRAFT_57447</name>
</gene>
<dbReference type="eggNOG" id="KOG3656">
    <property type="taxonomic scope" value="Eukaryota"/>
</dbReference>
<comment type="subcellular location">
    <subcellularLocation>
        <location evidence="1">Cell membrane</location>
        <topology evidence="1">Multi-pass membrane protein</topology>
    </subcellularLocation>
</comment>
<dbReference type="InParanoid" id="B3RZG8"/>
<dbReference type="GO" id="GO:0005886">
    <property type="term" value="C:plasma membrane"/>
    <property type="evidence" value="ECO:0000318"/>
    <property type="project" value="GO_Central"/>
</dbReference>
<feature type="transmembrane region" description="Helical" evidence="12">
    <location>
        <begin position="54"/>
        <end position="73"/>
    </location>
</feature>
<evidence type="ECO:0000256" key="7">
    <source>
        <dbReference type="ARBA" id="ARBA00023157"/>
    </source>
</evidence>
<keyword evidence="4 12" id="KW-1133">Transmembrane helix</keyword>
<feature type="transmembrane region" description="Helical" evidence="12">
    <location>
        <begin position="366"/>
        <end position="385"/>
    </location>
</feature>
<dbReference type="InterPro" id="IPR017452">
    <property type="entry name" value="GPCR_Rhodpsn_7TM"/>
</dbReference>
<dbReference type="CDD" id="cd00637">
    <property type="entry name" value="7tm_classA_rhodopsin-like"/>
    <property type="match status" value="1"/>
</dbReference>
<evidence type="ECO:0000256" key="9">
    <source>
        <dbReference type="ARBA" id="ARBA00023224"/>
    </source>
</evidence>
<dbReference type="EMBL" id="DS985246">
    <property type="protein sequence ID" value="EDV24202.1"/>
    <property type="molecule type" value="Genomic_DNA"/>
</dbReference>
<dbReference type="OrthoDB" id="6086428at2759"/>
<evidence type="ECO:0000256" key="1">
    <source>
        <dbReference type="ARBA" id="ARBA00004651"/>
    </source>
</evidence>
<dbReference type="CTD" id="6754941"/>
<keyword evidence="8 10" id="KW-0675">Receptor</keyword>
<evidence type="ECO:0000256" key="4">
    <source>
        <dbReference type="ARBA" id="ARBA00022989"/>
    </source>
</evidence>
<organism evidence="14 15">
    <name type="scientific">Trichoplax adhaerens</name>
    <name type="common">Trichoplax reptans</name>
    <dbReference type="NCBI Taxonomy" id="10228"/>
    <lineage>
        <taxon>Eukaryota</taxon>
        <taxon>Metazoa</taxon>
        <taxon>Placozoa</taxon>
        <taxon>Uniplacotomia</taxon>
        <taxon>Trichoplacea</taxon>
        <taxon>Trichoplacidae</taxon>
        <taxon>Trichoplax</taxon>
    </lineage>
</organism>
<keyword evidence="2" id="KW-1003">Cell membrane</keyword>
<evidence type="ECO:0000259" key="13">
    <source>
        <dbReference type="PROSITE" id="PS50262"/>
    </source>
</evidence>
<keyword evidence="7" id="KW-1015">Disulfide bond</keyword>
<feature type="compositionally biased region" description="Polar residues" evidence="11">
    <location>
        <begin position="632"/>
        <end position="644"/>
    </location>
</feature>
<reference evidence="14 15" key="1">
    <citation type="journal article" date="2008" name="Nature">
        <title>The Trichoplax genome and the nature of placozoans.</title>
        <authorList>
            <person name="Srivastava M."/>
            <person name="Begovic E."/>
            <person name="Chapman J."/>
            <person name="Putnam N.H."/>
            <person name="Hellsten U."/>
            <person name="Kawashima T."/>
            <person name="Kuo A."/>
            <person name="Mitros T."/>
            <person name="Salamov A."/>
            <person name="Carpenter M.L."/>
            <person name="Signorovitch A.Y."/>
            <person name="Moreno M.A."/>
            <person name="Kamm K."/>
            <person name="Grimwood J."/>
            <person name="Schmutz J."/>
            <person name="Shapiro H."/>
            <person name="Grigoriev I.V."/>
            <person name="Buss L.W."/>
            <person name="Schierwater B."/>
            <person name="Dellaporta S.L."/>
            <person name="Rokhsar D.S."/>
        </authorList>
    </citation>
    <scope>NUCLEOTIDE SEQUENCE [LARGE SCALE GENOMIC DNA]</scope>
    <source>
        <strain evidence="14 15">Grell-BS-1999</strain>
    </source>
</reference>
<dbReference type="InterPro" id="IPR000276">
    <property type="entry name" value="GPCR_Rhodpsn"/>
</dbReference>
<keyword evidence="5 10" id="KW-0297">G-protein coupled receptor</keyword>
<feature type="transmembrane region" description="Helical" evidence="12">
    <location>
        <begin position="93"/>
        <end position="117"/>
    </location>
</feature>
<dbReference type="PANTHER" id="PTHR24248">
    <property type="entry name" value="ADRENERGIC RECEPTOR-RELATED G-PROTEIN COUPLED RECEPTOR"/>
    <property type="match status" value="1"/>
</dbReference>
<evidence type="ECO:0000313" key="14">
    <source>
        <dbReference type="EMBL" id="EDV24202.1"/>
    </source>
</evidence>
<proteinExistence type="inferred from homology"/>
<comment type="similarity">
    <text evidence="10">Belongs to the G-protein coupled receptor 1 family.</text>
</comment>
<evidence type="ECO:0000256" key="11">
    <source>
        <dbReference type="SAM" id="MobiDB-lite"/>
    </source>
</evidence>
<feature type="transmembrane region" description="Helical" evidence="12">
    <location>
        <begin position="405"/>
        <end position="424"/>
    </location>
</feature>